<name>A0ABR1W8A2_9PEZI</name>
<proteinExistence type="predicted"/>
<comment type="caution">
    <text evidence="1">The sequence shown here is derived from an EMBL/GenBank/DDBJ whole genome shotgun (WGS) entry which is preliminary data.</text>
</comment>
<accession>A0ABR1W8A2</accession>
<dbReference type="Proteomes" id="UP001433268">
    <property type="component" value="Unassembled WGS sequence"/>
</dbReference>
<dbReference type="EMBL" id="JAQQWN010000006">
    <property type="protein sequence ID" value="KAK8079706.1"/>
    <property type="molecule type" value="Genomic_DNA"/>
</dbReference>
<dbReference type="RefSeq" id="XP_066667181.1">
    <property type="nucleotide sequence ID" value="XM_066811839.1"/>
</dbReference>
<keyword evidence="2" id="KW-1185">Reference proteome</keyword>
<gene>
    <name evidence="1" type="ORF">PG997_007524</name>
</gene>
<evidence type="ECO:0000313" key="2">
    <source>
        <dbReference type="Proteomes" id="UP001433268"/>
    </source>
</evidence>
<sequence>MDACSAGLGVKVTFGMNFGRWVRIDFEALPRLLSTWNTWPEAPSPECSPSTTRERLRLKSRIVCRRTCLKSAQARASEAFISPFPIPGSPKPGWMGC</sequence>
<reference evidence="1 2" key="1">
    <citation type="submission" date="2023-01" db="EMBL/GenBank/DDBJ databases">
        <title>Analysis of 21 Apiospora genomes using comparative genomics revels a genus with tremendous synthesis potential of carbohydrate active enzymes and secondary metabolites.</title>
        <authorList>
            <person name="Sorensen T."/>
        </authorList>
    </citation>
    <scope>NUCLEOTIDE SEQUENCE [LARGE SCALE GENOMIC DNA]</scope>
    <source>
        <strain evidence="1 2">CBS 114990</strain>
    </source>
</reference>
<organism evidence="1 2">
    <name type="scientific">Apiospora hydei</name>
    <dbReference type="NCBI Taxonomy" id="1337664"/>
    <lineage>
        <taxon>Eukaryota</taxon>
        <taxon>Fungi</taxon>
        <taxon>Dikarya</taxon>
        <taxon>Ascomycota</taxon>
        <taxon>Pezizomycotina</taxon>
        <taxon>Sordariomycetes</taxon>
        <taxon>Xylariomycetidae</taxon>
        <taxon>Amphisphaeriales</taxon>
        <taxon>Apiosporaceae</taxon>
        <taxon>Apiospora</taxon>
    </lineage>
</organism>
<dbReference type="GeneID" id="92044899"/>
<protein>
    <submittedName>
        <fullName evidence="1">Uncharacterized protein</fullName>
    </submittedName>
</protein>
<evidence type="ECO:0000313" key="1">
    <source>
        <dbReference type="EMBL" id="KAK8079706.1"/>
    </source>
</evidence>